<evidence type="ECO:0000256" key="7">
    <source>
        <dbReference type="ARBA" id="ARBA00022837"/>
    </source>
</evidence>
<dbReference type="Gene3D" id="3.40.50.200">
    <property type="entry name" value="Peptidase S8/S53 domain"/>
    <property type="match status" value="1"/>
</dbReference>
<keyword evidence="7" id="KW-0106">Calcium</keyword>
<evidence type="ECO:0000256" key="10">
    <source>
        <dbReference type="ARBA" id="ARBA00023180"/>
    </source>
</evidence>
<evidence type="ECO:0000259" key="11">
    <source>
        <dbReference type="PROSITE" id="PS51829"/>
    </source>
</evidence>
<dbReference type="GO" id="GO:0016485">
    <property type="term" value="P:protein processing"/>
    <property type="evidence" value="ECO:0007669"/>
    <property type="project" value="TreeGrafter"/>
</dbReference>
<dbReference type="FunFam" id="2.60.120.260:FF:000006">
    <property type="entry name" value="Proprotein convertase subtilisin/kexin type 5"/>
    <property type="match status" value="1"/>
</dbReference>
<accession>A0AAN8F0I8</accession>
<dbReference type="PANTHER" id="PTHR42884:SF23">
    <property type="entry name" value="FURIN-LIKE PROTEASE 2"/>
    <property type="match status" value="1"/>
</dbReference>
<dbReference type="AlphaFoldDB" id="A0AAN8F0I8"/>
<keyword evidence="10" id="KW-0325">Glycoprotein</keyword>
<gene>
    <name evidence="12" type="ORF">GCK32_014463</name>
</gene>
<keyword evidence="4" id="KW-0732">Signal</keyword>
<dbReference type="PANTHER" id="PTHR42884">
    <property type="entry name" value="PROPROTEIN CONVERTASE SUBTILISIN/KEXIN-RELATED"/>
    <property type="match status" value="1"/>
</dbReference>
<dbReference type="InterPro" id="IPR002884">
    <property type="entry name" value="P_dom"/>
</dbReference>
<evidence type="ECO:0000256" key="5">
    <source>
        <dbReference type="ARBA" id="ARBA00022801"/>
    </source>
</evidence>
<evidence type="ECO:0000256" key="3">
    <source>
        <dbReference type="ARBA" id="ARBA00022685"/>
    </source>
</evidence>
<evidence type="ECO:0000313" key="13">
    <source>
        <dbReference type="Proteomes" id="UP001331761"/>
    </source>
</evidence>
<dbReference type="PROSITE" id="PS51829">
    <property type="entry name" value="P_HOMO_B"/>
    <property type="match status" value="1"/>
</dbReference>
<keyword evidence="5" id="KW-0378">Hydrolase</keyword>
<keyword evidence="9" id="KW-1015">Disulfide bond</keyword>
<organism evidence="12 13">
    <name type="scientific">Trichostrongylus colubriformis</name>
    <name type="common">Black scour worm</name>
    <dbReference type="NCBI Taxonomy" id="6319"/>
    <lineage>
        <taxon>Eukaryota</taxon>
        <taxon>Metazoa</taxon>
        <taxon>Ecdysozoa</taxon>
        <taxon>Nematoda</taxon>
        <taxon>Chromadorea</taxon>
        <taxon>Rhabditida</taxon>
        <taxon>Rhabditina</taxon>
        <taxon>Rhabditomorpha</taxon>
        <taxon>Strongyloidea</taxon>
        <taxon>Trichostrongylidae</taxon>
        <taxon>Trichostrongylus</taxon>
    </lineage>
</organism>
<keyword evidence="8" id="KW-0865">Zymogen</keyword>
<dbReference type="GO" id="GO:0000139">
    <property type="term" value="C:Golgi membrane"/>
    <property type="evidence" value="ECO:0007669"/>
    <property type="project" value="TreeGrafter"/>
</dbReference>
<keyword evidence="3" id="KW-0165">Cleavage on pair of basic residues</keyword>
<dbReference type="InterPro" id="IPR008979">
    <property type="entry name" value="Galactose-bd-like_sf"/>
</dbReference>
<comment type="similarity">
    <text evidence="1">Belongs to the peptidase S8 family. Furin subfamily.</text>
</comment>
<dbReference type="EMBL" id="WIXE01021603">
    <property type="protein sequence ID" value="KAK5968240.1"/>
    <property type="molecule type" value="Genomic_DNA"/>
</dbReference>
<keyword evidence="2" id="KW-0645">Protease</keyword>
<evidence type="ECO:0000256" key="6">
    <source>
        <dbReference type="ARBA" id="ARBA00022825"/>
    </source>
</evidence>
<name>A0AAN8F0I8_TRICO</name>
<keyword evidence="13" id="KW-1185">Reference proteome</keyword>
<evidence type="ECO:0000256" key="1">
    <source>
        <dbReference type="ARBA" id="ARBA00005325"/>
    </source>
</evidence>
<dbReference type="Proteomes" id="UP001331761">
    <property type="component" value="Unassembled WGS sequence"/>
</dbReference>
<keyword evidence="6" id="KW-0720">Serine protease</keyword>
<feature type="non-terminal residue" evidence="12">
    <location>
        <position position="1"/>
    </location>
</feature>
<dbReference type="SUPFAM" id="SSF49785">
    <property type="entry name" value="Galactose-binding domain-like"/>
    <property type="match status" value="1"/>
</dbReference>
<evidence type="ECO:0000256" key="2">
    <source>
        <dbReference type="ARBA" id="ARBA00022670"/>
    </source>
</evidence>
<dbReference type="Gene3D" id="2.60.120.260">
    <property type="entry name" value="Galactose-binding domain-like"/>
    <property type="match status" value="1"/>
</dbReference>
<dbReference type="InterPro" id="IPR036852">
    <property type="entry name" value="Peptidase_S8/S53_dom_sf"/>
</dbReference>
<feature type="domain" description="P/Homo B" evidence="11">
    <location>
        <begin position="94"/>
        <end position="232"/>
    </location>
</feature>
<comment type="caution">
    <text evidence="12">The sequence shown here is derived from an EMBL/GenBank/DDBJ whole genome shotgun (WGS) entry which is preliminary data.</text>
</comment>
<dbReference type="GO" id="GO:0004252">
    <property type="term" value="F:serine-type endopeptidase activity"/>
    <property type="evidence" value="ECO:0007669"/>
    <property type="project" value="InterPro"/>
</dbReference>
<sequence>SVGCRYHSPGTWSLKPSESFEVDLAILLYYYAPFSPDLTWRDMQHIVLRTANPTPLLGNSGWSQNGVGRMISNKFGYGLMDGGALVKLAKTWKTVPEQHICTYEYKLAPPNPRPIQGRFQMNFTLEVNGCESGTPVLYLEHVQVHATVRYSKRGDLKLTLFSPSKTRSVLLPPRPQDFNSNGFHKWPFLSVQQWGEDPRGTWVLMVESVTNNPSASGTFHDWALLLYGTADPAQPGDRVHPPTPIPSQSMLNRIHQLTSQKIRKRPMAFSRTRQFAIPGAATAPQRSPFVRPRTQTQRPFQNGPLAGRWLFNPNSHQWVWVDMHYVSRYVDGRSSGRTGTDRDIGGDRLPPRDCTSSFVYTTSYSDDRRDRFRILYYCL</sequence>
<evidence type="ECO:0000256" key="9">
    <source>
        <dbReference type="ARBA" id="ARBA00023157"/>
    </source>
</evidence>
<evidence type="ECO:0000256" key="4">
    <source>
        <dbReference type="ARBA" id="ARBA00022729"/>
    </source>
</evidence>
<evidence type="ECO:0000256" key="8">
    <source>
        <dbReference type="ARBA" id="ARBA00023145"/>
    </source>
</evidence>
<dbReference type="GO" id="GO:0005802">
    <property type="term" value="C:trans-Golgi network"/>
    <property type="evidence" value="ECO:0007669"/>
    <property type="project" value="TreeGrafter"/>
</dbReference>
<protein>
    <recommendedName>
        <fullName evidence="11">P/Homo B domain-containing protein</fullName>
    </recommendedName>
</protein>
<proteinExistence type="inferred from homology"/>
<reference evidence="12 13" key="1">
    <citation type="submission" date="2019-10" db="EMBL/GenBank/DDBJ databases">
        <title>Assembly and Annotation for the nematode Trichostrongylus colubriformis.</title>
        <authorList>
            <person name="Martin J."/>
        </authorList>
    </citation>
    <scope>NUCLEOTIDE SEQUENCE [LARGE SCALE GENOMIC DNA]</scope>
    <source>
        <strain evidence="12">G859</strain>
        <tissue evidence="12">Whole worm</tissue>
    </source>
</reference>
<dbReference type="SUPFAM" id="SSF52743">
    <property type="entry name" value="Subtilisin-like"/>
    <property type="match status" value="1"/>
</dbReference>
<dbReference type="Pfam" id="PF01483">
    <property type="entry name" value="P_proprotein"/>
    <property type="match status" value="1"/>
</dbReference>
<evidence type="ECO:0000313" key="12">
    <source>
        <dbReference type="EMBL" id="KAK5968240.1"/>
    </source>
</evidence>